<dbReference type="GO" id="GO:0005634">
    <property type="term" value="C:nucleus"/>
    <property type="evidence" value="ECO:0007669"/>
    <property type="project" value="UniProtKB-SubCell"/>
</dbReference>
<feature type="compositionally biased region" description="Low complexity" evidence="6">
    <location>
        <begin position="111"/>
        <end position="122"/>
    </location>
</feature>
<feature type="compositionally biased region" description="Basic and acidic residues" evidence="6">
    <location>
        <begin position="69"/>
        <end position="79"/>
    </location>
</feature>
<sequence length="880" mass="95560">MRSLQLRCDAVRPVCSTCARSKAAAAASNHPAPVPDGPCHYDDAPAAGASGDADPEAVARKERRKRRRDTVGEEGERRARNGSGGSELRRDSESSTARGGPGPQPLPPVAMQPVAAPQHAMPMPRPGPSAPMHHPAWQQTAPRPALDAPFPVDANPRVAALQARVVHLEGLLAQARAESRDGRDSVLQSRAASPTLPSARYQRSHERGEQREAAGAVPIYSMLSPSSGREERLRTRYQMRPVLAQTIPSAPHAASPLSAVSAAGSATIERAGSRDSGPSVAPAVSATREEFSFDDEGDGSNGVSIAGGSKGEPAPTVAEPDPLLELLFPGWSPDLPPPDVVHALCRTFFARHPLGSMLYKRSFMASLSLPPRHPHRPHESLVHAILAAAAPLSPFFDGVEAHDLHRPDAEFNVPFLADARSRPDNASPRNTSFKEWHLTKARNKVERGLLNEYKGALDWVHAVLLITNVLWADLRFTEAFFSNAFLARAASAAGLDKLSSRHDATADTGIFGEPASAPEEHERRQTMWWIYITDQINSGLPRFYETILSDAAVQCELPVAVADFQAGLDPPLTKQHLASPDLFKTGHIDDFTLHIKSSILIKRVLTFCVRHHVASNPGRRPTAMRKLDANIADFMASFPPTRFTADFSSDRLVAHGNMHLASIYLHEHFLSSTDAAGQSEQRVRFATQQILTAVHELLAGSYDFGLLFPHIFVVWSVAGRMVAKEMDRARRTGAPEDPGLAAALAALILALERAGEKSIKARRSAEMLMHVRAGLIPESALADLLYLDGVIPADDDDDRMQQLQQVQTLYEQQTHVQMPLRAQPSAPQQQQAQGQATAQGQPQRPDGQGVYPFGLDFEAAPPLPNLAAHIWDENVDAMQQ</sequence>
<evidence type="ECO:0000256" key="4">
    <source>
        <dbReference type="ARBA" id="ARBA00023163"/>
    </source>
</evidence>
<dbReference type="AlphaFoldDB" id="A0A316Z4P4"/>
<feature type="region of interest" description="Disordered" evidence="6">
    <location>
        <begin position="820"/>
        <end position="856"/>
    </location>
</feature>
<keyword evidence="4" id="KW-0804">Transcription</keyword>
<evidence type="ECO:0000256" key="6">
    <source>
        <dbReference type="SAM" id="MobiDB-lite"/>
    </source>
</evidence>
<protein>
    <recommendedName>
        <fullName evidence="9">Transcription factor domain-containing protein</fullName>
    </recommendedName>
</protein>
<dbReference type="CDD" id="cd12148">
    <property type="entry name" value="fungal_TF_MHR"/>
    <property type="match status" value="1"/>
</dbReference>
<evidence type="ECO:0000256" key="2">
    <source>
        <dbReference type="ARBA" id="ARBA00022723"/>
    </source>
</evidence>
<keyword evidence="3" id="KW-0805">Transcription regulation</keyword>
<feature type="compositionally biased region" description="Basic and acidic residues" evidence="6">
    <location>
        <begin position="203"/>
        <end position="212"/>
    </location>
</feature>
<feature type="region of interest" description="Disordered" evidence="6">
    <location>
        <begin position="176"/>
        <end position="215"/>
    </location>
</feature>
<reference evidence="7 8" key="1">
    <citation type="journal article" date="2018" name="Mol. Biol. Evol.">
        <title>Broad Genomic Sampling Reveals a Smut Pathogenic Ancestry of the Fungal Clade Ustilaginomycotina.</title>
        <authorList>
            <person name="Kijpornyongpan T."/>
            <person name="Mondo S.J."/>
            <person name="Barry K."/>
            <person name="Sandor L."/>
            <person name="Lee J."/>
            <person name="Lipzen A."/>
            <person name="Pangilinan J."/>
            <person name="LaButti K."/>
            <person name="Hainaut M."/>
            <person name="Henrissat B."/>
            <person name="Grigoriev I.V."/>
            <person name="Spatafora J.W."/>
            <person name="Aime M.C."/>
        </authorList>
    </citation>
    <scope>NUCLEOTIDE SEQUENCE [LARGE SCALE GENOMIC DNA]</scope>
    <source>
        <strain evidence="7 8">MCA 4186</strain>
    </source>
</reference>
<evidence type="ECO:0000313" key="8">
    <source>
        <dbReference type="Proteomes" id="UP000245946"/>
    </source>
</evidence>
<proteinExistence type="predicted"/>
<evidence type="ECO:0008006" key="9">
    <source>
        <dbReference type="Google" id="ProtNLM"/>
    </source>
</evidence>
<accession>A0A316Z4P4</accession>
<dbReference type="Proteomes" id="UP000245946">
    <property type="component" value="Unassembled WGS sequence"/>
</dbReference>
<dbReference type="PANTHER" id="PTHR47338">
    <property type="entry name" value="ZN(II)2CYS6 TRANSCRIPTION FACTOR (EUROFUNG)-RELATED"/>
    <property type="match status" value="1"/>
</dbReference>
<keyword evidence="2" id="KW-0479">Metal-binding</keyword>
<gene>
    <name evidence="7" type="ORF">FA09DRAFT_152823</name>
</gene>
<comment type="subcellular location">
    <subcellularLocation>
        <location evidence="1">Nucleus</location>
    </subcellularLocation>
</comment>
<dbReference type="GO" id="GO:0000981">
    <property type="term" value="F:DNA-binding transcription factor activity, RNA polymerase II-specific"/>
    <property type="evidence" value="ECO:0007669"/>
    <property type="project" value="InterPro"/>
</dbReference>
<dbReference type="PANTHER" id="PTHR47338:SF29">
    <property type="entry name" value="ZN(2)-C6 FUNGAL-TYPE DOMAIN-CONTAINING PROTEIN"/>
    <property type="match status" value="1"/>
</dbReference>
<feature type="compositionally biased region" description="Polar residues" evidence="6">
    <location>
        <begin position="186"/>
        <end position="196"/>
    </location>
</feature>
<evidence type="ECO:0000256" key="1">
    <source>
        <dbReference type="ARBA" id="ARBA00004123"/>
    </source>
</evidence>
<dbReference type="STRING" id="58919.A0A316Z4P4"/>
<dbReference type="GeneID" id="37266748"/>
<evidence type="ECO:0000256" key="5">
    <source>
        <dbReference type="ARBA" id="ARBA00023242"/>
    </source>
</evidence>
<evidence type="ECO:0000313" key="7">
    <source>
        <dbReference type="EMBL" id="PWN95175.1"/>
    </source>
</evidence>
<feature type="region of interest" description="Disordered" evidence="6">
    <location>
        <begin position="21"/>
        <end position="150"/>
    </location>
</feature>
<feature type="compositionally biased region" description="Low complexity" evidence="6">
    <location>
        <begin position="822"/>
        <end position="843"/>
    </location>
</feature>
<keyword evidence="8" id="KW-1185">Reference proteome</keyword>
<name>A0A316Z4P4_9BASI</name>
<dbReference type="RefSeq" id="XP_025595454.1">
    <property type="nucleotide sequence ID" value="XM_025739202.1"/>
</dbReference>
<evidence type="ECO:0000256" key="3">
    <source>
        <dbReference type="ARBA" id="ARBA00023015"/>
    </source>
</evidence>
<dbReference type="OrthoDB" id="5600212at2759"/>
<keyword evidence="5" id="KW-0539">Nucleus</keyword>
<organism evidence="7 8">
    <name type="scientific">Tilletiopsis washingtonensis</name>
    <dbReference type="NCBI Taxonomy" id="58919"/>
    <lineage>
        <taxon>Eukaryota</taxon>
        <taxon>Fungi</taxon>
        <taxon>Dikarya</taxon>
        <taxon>Basidiomycota</taxon>
        <taxon>Ustilaginomycotina</taxon>
        <taxon>Exobasidiomycetes</taxon>
        <taxon>Entylomatales</taxon>
        <taxon>Entylomatales incertae sedis</taxon>
        <taxon>Tilletiopsis</taxon>
    </lineage>
</organism>
<dbReference type="InterPro" id="IPR050815">
    <property type="entry name" value="TF_fung"/>
</dbReference>
<feature type="region of interest" description="Disordered" evidence="6">
    <location>
        <begin position="268"/>
        <end position="317"/>
    </location>
</feature>
<dbReference type="GO" id="GO:0046872">
    <property type="term" value="F:metal ion binding"/>
    <property type="evidence" value="ECO:0007669"/>
    <property type="project" value="UniProtKB-KW"/>
</dbReference>
<dbReference type="EMBL" id="KZ819306">
    <property type="protein sequence ID" value="PWN95175.1"/>
    <property type="molecule type" value="Genomic_DNA"/>
</dbReference>